<dbReference type="RefSeq" id="WP_091121468.1">
    <property type="nucleotide sequence ID" value="NZ_FMBA01000010.1"/>
</dbReference>
<organism evidence="1 2">
    <name type="scientific">Gilliamella intestini</name>
    <dbReference type="NCBI Taxonomy" id="1798183"/>
    <lineage>
        <taxon>Bacteria</taxon>
        <taxon>Pseudomonadati</taxon>
        <taxon>Pseudomonadota</taxon>
        <taxon>Gammaproteobacteria</taxon>
        <taxon>Orbales</taxon>
        <taxon>Orbaceae</taxon>
        <taxon>Gilliamella</taxon>
    </lineage>
</organism>
<name>A0A1C4ABP3_9GAMM</name>
<reference evidence="2" key="1">
    <citation type="submission" date="2016-08" db="EMBL/GenBank/DDBJ databases">
        <authorList>
            <person name="Varghese N."/>
            <person name="Submissions Spin"/>
        </authorList>
    </citation>
    <scope>NUCLEOTIDE SEQUENCE [LARGE SCALE GENOMIC DNA]</scope>
    <source>
        <strain evidence="2">R-53144</strain>
    </source>
</reference>
<evidence type="ECO:0000313" key="2">
    <source>
        <dbReference type="Proteomes" id="UP000199698"/>
    </source>
</evidence>
<evidence type="ECO:0000313" key="1">
    <source>
        <dbReference type="EMBL" id="SCB91947.1"/>
    </source>
</evidence>
<sequence length="67" mass="7881">MIILGSGFPVLIHGDKETKNTADLEEIVALEQMIERLVEICKSFNYELLKNNYYNEREQLMFKESQL</sequence>
<dbReference type="AlphaFoldDB" id="A0A1C4ABP3"/>
<accession>A0A1C4ABP3</accession>
<protein>
    <submittedName>
        <fullName evidence="1">Uncharacterized protein</fullName>
    </submittedName>
</protein>
<gene>
    <name evidence="1" type="ORF">GA0061080_10103</name>
</gene>
<proteinExistence type="predicted"/>
<dbReference type="Proteomes" id="UP000199698">
    <property type="component" value="Unassembled WGS sequence"/>
</dbReference>
<keyword evidence="2" id="KW-1185">Reference proteome</keyword>
<dbReference type="STRING" id="1798183.GA0061080_10103"/>
<dbReference type="EMBL" id="FMBA01000010">
    <property type="protein sequence ID" value="SCB91947.1"/>
    <property type="molecule type" value="Genomic_DNA"/>
</dbReference>
<dbReference type="OrthoDB" id="9805976at2"/>